<gene>
    <name evidence="1" type="ORF">DERYTH_LOCUS20318</name>
</gene>
<evidence type="ECO:0000313" key="1">
    <source>
        <dbReference type="EMBL" id="CAG8785505.1"/>
    </source>
</evidence>
<keyword evidence="2" id="KW-1185">Reference proteome</keyword>
<dbReference type="AlphaFoldDB" id="A0A9N9JMB6"/>
<sequence length="48" mass="6014">WFFELLTFVNIYEKHRHMPHVFGVMLAVIRARDNFIRDRYEMNKSDRN</sequence>
<dbReference type="EMBL" id="CAJVPY010023733">
    <property type="protein sequence ID" value="CAG8785505.1"/>
    <property type="molecule type" value="Genomic_DNA"/>
</dbReference>
<reference evidence="1" key="1">
    <citation type="submission" date="2021-06" db="EMBL/GenBank/DDBJ databases">
        <authorList>
            <person name="Kallberg Y."/>
            <person name="Tangrot J."/>
            <person name="Rosling A."/>
        </authorList>
    </citation>
    <scope>NUCLEOTIDE SEQUENCE</scope>
    <source>
        <strain evidence="1">MA453B</strain>
    </source>
</reference>
<proteinExistence type="predicted"/>
<protein>
    <submittedName>
        <fullName evidence="1">15694_t:CDS:1</fullName>
    </submittedName>
</protein>
<accession>A0A9N9JMB6</accession>
<comment type="caution">
    <text evidence="1">The sequence shown here is derived from an EMBL/GenBank/DDBJ whole genome shotgun (WGS) entry which is preliminary data.</text>
</comment>
<evidence type="ECO:0000313" key="2">
    <source>
        <dbReference type="Proteomes" id="UP000789405"/>
    </source>
</evidence>
<dbReference type="Proteomes" id="UP000789405">
    <property type="component" value="Unassembled WGS sequence"/>
</dbReference>
<name>A0A9N9JMB6_9GLOM</name>
<feature type="non-terminal residue" evidence="1">
    <location>
        <position position="1"/>
    </location>
</feature>
<organism evidence="1 2">
    <name type="scientific">Dentiscutata erythropus</name>
    <dbReference type="NCBI Taxonomy" id="1348616"/>
    <lineage>
        <taxon>Eukaryota</taxon>
        <taxon>Fungi</taxon>
        <taxon>Fungi incertae sedis</taxon>
        <taxon>Mucoromycota</taxon>
        <taxon>Glomeromycotina</taxon>
        <taxon>Glomeromycetes</taxon>
        <taxon>Diversisporales</taxon>
        <taxon>Gigasporaceae</taxon>
        <taxon>Dentiscutata</taxon>
    </lineage>
</organism>